<dbReference type="OMA" id="DDTHEFI"/>
<dbReference type="GO" id="GO:0045944">
    <property type="term" value="P:positive regulation of transcription by RNA polymerase II"/>
    <property type="evidence" value="ECO:0007669"/>
    <property type="project" value="EnsemblMetazoa"/>
</dbReference>
<comment type="caution">
    <text evidence="1">The sequence shown here is derived from an EMBL/GenBank/DDBJ whole genome shotgun (WGS) entry which is preliminary data.</text>
</comment>
<name>A0A260ZWX7_CAERE</name>
<dbReference type="GO" id="GO:0009792">
    <property type="term" value="P:embryo development ending in birth or egg hatching"/>
    <property type="evidence" value="ECO:0007669"/>
    <property type="project" value="EnsemblMetazoa"/>
</dbReference>
<dbReference type="PANTHER" id="PTHR21242">
    <property type="entry name" value="TRANSCRIPTION INITIATION FACTOR TFIID SUBUNIT 10"/>
    <property type="match status" value="1"/>
</dbReference>
<dbReference type="GO" id="GO:0009794">
    <property type="term" value="P:regulation of mitotic cell cycle, embryonic"/>
    <property type="evidence" value="ECO:0007669"/>
    <property type="project" value="EnsemblMetazoa"/>
</dbReference>
<proteinExistence type="predicted"/>
<dbReference type="GO" id="GO:0005669">
    <property type="term" value="C:transcription factor TFIID complex"/>
    <property type="evidence" value="ECO:0007669"/>
    <property type="project" value="TreeGrafter"/>
</dbReference>
<gene>
    <name evidence="1" type="ORF">FL82_13526</name>
</gene>
<dbReference type="eggNOG" id="KOG3423">
    <property type="taxonomic scope" value="Eukaryota"/>
</dbReference>
<dbReference type="PIRSF" id="PIRSF017246">
    <property type="entry name" value="TFIID_TAF10"/>
    <property type="match status" value="1"/>
</dbReference>
<dbReference type="GO" id="GO:0006367">
    <property type="term" value="P:transcription initiation at RNA polymerase II promoter"/>
    <property type="evidence" value="ECO:0007669"/>
    <property type="project" value="TreeGrafter"/>
</dbReference>
<dbReference type="GO" id="GO:1990841">
    <property type="term" value="F:promoter-specific chromatin binding"/>
    <property type="evidence" value="ECO:0007669"/>
    <property type="project" value="TreeGrafter"/>
</dbReference>
<keyword evidence="2" id="KW-1185">Reference proteome</keyword>
<dbReference type="GO" id="GO:0000124">
    <property type="term" value="C:SAGA complex"/>
    <property type="evidence" value="ECO:0007669"/>
    <property type="project" value="TreeGrafter"/>
</dbReference>
<dbReference type="HOGENOM" id="CLU_1549067_0_0_1"/>
<dbReference type="PRINTS" id="PR01443">
    <property type="entry name" value="TFIID30KDSUB"/>
</dbReference>
<dbReference type="STRING" id="31234.E3LJW8"/>
<feature type="non-terminal residue" evidence="1">
    <location>
        <position position="1"/>
    </location>
</feature>
<organism evidence="1 2">
    <name type="scientific">Caenorhabditis remanei</name>
    <name type="common">Caenorhabditis vulgaris</name>
    <dbReference type="NCBI Taxonomy" id="31234"/>
    <lineage>
        <taxon>Eukaryota</taxon>
        <taxon>Metazoa</taxon>
        <taxon>Ecdysozoa</taxon>
        <taxon>Nematoda</taxon>
        <taxon>Chromadorea</taxon>
        <taxon>Rhabditida</taxon>
        <taxon>Rhabditina</taxon>
        <taxon>Rhabditomorpha</taxon>
        <taxon>Rhabditoidea</taxon>
        <taxon>Rhabditidae</taxon>
        <taxon>Peloderinae</taxon>
        <taxon>Caenorhabditis</taxon>
    </lineage>
</organism>
<accession>A0A260ZWX7</accession>
<dbReference type="OrthoDB" id="154356at2759"/>
<dbReference type="PANTHER" id="PTHR21242:SF0">
    <property type="entry name" value="TRANSCRIPTION INITIATION FACTOR TFIID SUBUNIT 10"/>
    <property type="match status" value="1"/>
</dbReference>
<protein>
    <submittedName>
        <fullName evidence="1">Uncharacterized protein</fullName>
    </submittedName>
</protein>
<reference evidence="1" key="1">
    <citation type="submission" date="2017-08" db="EMBL/GenBank/DDBJ databases">
        <authorList>
            <person name="de Groot N.N."/>
        </authorList>
    </citation>
    <scope>NUCLEOTIDE SEQUENCE [LARGE SCALE GENOMIC DNA]</scope>
    <source>
        <strain evidence="1">PX439</strain>
    </source>
</reference>
<dbReference type="EMBL" id="NMWX01000033">
    <property type="protein sequence ID" value="OZF90293.1"/>
    <property type="molecule type" value="Genomic_DNA"/>
</dbReference>
<dbReference type="CDD" id="cd07982">
    <property type="entry name" value="HFD_TAF10"/>
    <property type="match status" value="1"/>
</dbReference>
<dbReference type="Proteomes" id="UP000216624">
    <property type="component" value="Unassembled WGS sequence"/>
</dbReference>
<dbReference type="InterPro" id="IPR003923">
    <property type="entry name" value="TAF10"/>
</dbReference>
<evidence type="ECO:0000313" key="2">
    <source>
        <dbReference type="Proteomes" id="UP000216624"/>
    </source>
</evidence>
<dbReference type="Pfam" id="PF03540">
    <property type="entry name" value="TAF10"/>
    <property type="match status" value="1"/>
</dbReference>
<sequence length="173" mass="19455">MNDPEQHEGSSFDSAMMPPPALPQRPSSSQVYSSEPSVQTIRSTLHRPLTANQQQFVQKTKEKVEKNVNHDDTHEFINQLGDYPPTIPDSVTMHFLKSAGVEGTDPRVTRMISLAAQKHISDIILDAMTSARMKGIGQTKKGTKETKFTLTEELLDEILKEYGHENTRPPYHI</sequence>
<dbReference type="KEGG" id="crq:GCK72_019298"/>
<dbReference type="CTD" id="9839438"/>
<dbReference type="GO" id="GO:0016251">
    <property type="term" value="F:RNA polymerase II general transcription initiation factor activity"/>
    <property type="evidence" value="ECO:0007669"/>
    <property type="project" value="TreeGrafter"/>
</dbReference>
<evidence type="ECO:0000313" key="1">
    <source>
        <dbReference type="EMBL" id="OZF90293.1"/>
    </source>
</evidence>